<dbReference type="Pfam" id="PF02591">
    <property type="entry name" value="Zn_ribbon_9"/>
    <property type="match status" value="1"/>
</dbReference>
<name>A0A1H5YAI8_9BACT</name>
<feature type="domain" description="CT398-like coiled coil hairpin" evidence="2">
    <location>
        <begin position="12"/>
        <end position="192"/>
    </location>
</feature>
<accession>A0A1H5YAI8</accession>
<organism evidence="3 4">
    <name type="scientific">Bryocella elongata</name>
    <dbReference type="NCBI Taxonomy" id="863522"/>
    <lineage>
        <taxon>Bacteria</taxon>
        <taxon>Pseudomonadati</taxon>
        <taxon>Acidobacteriota</taxon>
        <taxon>Terriglobia</taxon>
        <taxon>Terriglobales</taxon>
        <taxon>Acidobacteriaceae</taxon>
        <taxon>Bryocella</taxon>
    </lineage>
</organism>
<dbReference type="Pfam" id="PF24481">
    <property type="entry name" value="CT398_CC"/>
    <property type="match status" value="1"/>
</dbReference>
<evidence type="ECO:0000313" key="3">
    <source>
        <dbReference type="EMBL" id="SEG20610.1"/>
    </source>
</evidence>
<evidence type="ECO:0000259" key="2">
    <source>
        <dbReference type="Pfam" id="PF24481"/>
    </source>
</evidence>
<dbReference type="OrthoDB" id="9795058at2"/>
<keyword evidence="4" id="KW-1185">Reference proteome</keyword>
<proteinExistence type="predicted"/>
<dbReference type="AlphaFoldDB" id="A0A1H5YAI8"/>
<dbReference type="RefSeq" id="WP_103933069.1">
    <property type="nucleotide sequence ID" value="NZ_FNVA01000003.1"/>
</dbReference>
<dbReference type="Gene3D" id="1.10.287.1490">
    <property type="match status" value="1"/>
</dbReference>
<dbReference type="InterPro" id="IPR056003">
    <property type="entry name" value="CT398_CC_hairpin"/>
</dbReference>
<evidence type="ECO:0000259" key="1">
    <source>
        <dbReference type="Pfam" id="PF02591"/>
    </source>
</evidence>
<dbReference type="InterPro" id="IPR003743">
    <property type="entry name" value="Zf-RING_7"/>
</dbReference>
<reference evidence="3 4" key="1">
    <citation type="submission" date="2016-10" db="EMBL/GenBank/DDBJ databases">
        <authorList>
            <person name="de Groot N.N."/>
        </authorList>
    </citation>
    <scope>NUCLEOTIDE SEQUENCE [LARGE SCALE GENOMIC DNA]</scope>
    <source>
        <strain evidence="3 4">DSM 22489</strain>
    </source>
</reference>
<dbReference type="Proteomes" id="UP000236728">
    <property type="component" value="Unassembled WGS sequence"/>
</dbReference>
<dbReference type="EMBL" id="FNVA01000003">
    <property type="protein sequence ID" value="SEG20610.1"/>
    <property type="molecule type" value="Genomic_DNA"/>
</dbReference>
<gene>
    <name evidence="3" type="ORF">SAMN05421819_2191</name>
</gene>
<feature type="domain" description="C4-type zinc ribbon" evidence="1">
    <location>
        <begin position="202"/>
        <end position="241"/>
    </location>
</feature>
<evidence type="ECO:0000313" key="4">
    <source>
        <dbReference type="Proteomes" id="UP000236728"/>
    </source>
</evidence>
<sequence length="263" mass="29525">MNEVLEKLIVAQAVDLELARLKSELAGVPARRKAAETALRAAEDALRKIDEGMRKEEVLRRTQESEVRSYKDKQTRLRKQLDAATSTAQVTALEHEIGFTEQAVAKLEDEELASMERTEQLEIDRSHAQEALERTTATLTRETVACEVLTEQNTARIADLTSERAAIRADVGATEEGERLLSQYDRVAKSKGTALSEATGQKCSACQMMLRTQRWNDITDRDPNSPHKDEVFTCETCGRMLFYDPRRDAPGEWTPGQRLASSK</sequence>
<protein>
    <submittedName>
        <fullName evidence="3">Uncharacterized protein</fullName>
    </submittedName>
</protein>